<comment type="caution">
    <text evidence="1">The sequence shown here is derived from an EMBL/GenBank/DDBJ whole genome shotgun (WGS) entry which is preliminary data.</text>
</comment>
<dbReference type="EMBL" id="CADEAL010000169">
    <property type="protein sequence ID" value="CAB1415701.1"/>
    <property type="molecule type" value="Genomic_DNA"/>
</dbReference>
<dbReference type="AlphaFoldDB" id="A0A9N7TML0"/>
<evidence type="ECO:0000313" key="1">
    <source>
        <dbReference type="EMBL" id="CAB1415701.1"/>
    </source>
</evidence>
<proteinExistence type="predicted"/>
<evidence type="ECO:0000313" key="2">
    <source>
        <dbReference type="Proteomes" id="UP001153269"/>
    </source>
</evidence>
<keyword evidence="2" id="KW-1185">Reference proteome</keyword>
<accession>A0A9N7TML0</accession>
<name>A0A9N7TML0_PLEPL</name>
<sequence>MLRVTSSLLLRGEHYRNGSRSRAVENSDSSDEGHSLVGRLSPFTSQQHCKRHLLQDVAVIYRAHNRMALSMWVAGGLEMCGGERAIESDKYCCLQPGAGHHDSRRLIFHAPLINSQQHRRERETRRAPQTVV</sequence>
<gene>
    <name evidence="1" type="ORF">PLEPLA_LOCUS3419</name>
</gene>
<reference evidence="1" key="1">
    <citation type="submission" date="2020-03" db="EMBL/GenBank/DDBJ databases">
        <authorList>
            <person name="Weist P."/>
        </authorList>
    </citation>
    <scope>NUCLEOTIDE SEQUENCE</scope>
</reference>
<organism evidence="1 2">
    <name type="scientific">Pleuronectes platessa</name>
    <name type="common">European plaice</name>
    <dbReference type="NCBI Taxonomy" id="8262"/>
    <lineage>
        <taxon>Eukaryota</taxon>
        <taxon>Metazoa</taxon>
        <taxon>Chordata</taxon>
        <taxon>Craniata</taxon>
        <taxon>Vertebrata</taxon>
        <taxon>Euteleostomi</taxon>
        <taxon>Actinopterygii</taxon>
        <taxon>Neopterygii</taxon>
        <taxon>Teleostei</taxon>
        <taxon>Neoteleostei</taxon>
        <taxon>Acanthomorphata</taxon>
        <taxon>Carangaria</taxon>
        <taxon>Pleuronectiformes</taxon>
        <taxon>Pleuronectoidei</taxon>
        <taxon>Pleuronectidae</taxon>
        <taxon>Pleuronectes</taxon>
    </lineage>
</organism>
<protein>
    <submittedName>
        <fullName evidence="1">Uncharacterized protein</fullName>
    </submittedName>
</protein>
<dbReference type="Proteomes" id="UP001153269">
    <property type="component" value="Unassembled WGS sequence"/>
</dbReference>